<name>A0AAE7XR89_9CAUD</name>
<protein>
    <submittedName>
        <fullName evidence="1">Uncharacterized protein</fullName>
    </submittedName>
</protein>
<keyword evidence="2" id="KW-1185">Reference proteome</keyword>
<reference evidence="1 2" key="1">
    <citation type="submission" date="2021-06" db="EMBL/GenBank/DDBJ databases">
        <title>Complete genome sequence of Erwinia phage pEa_SNUABM_35.</title>
        <authorList>
            <person name="Kim S.G."/>
            <person name="Park S.C."/>
        </authorList>
    </citation>
    <scope>NUCLEOTIDE SEQUENCE [LARGE SCALE GENOMIC DNA]</scope>
</reference>
<organism evidence="1 2">
    <name type="scientific">Erwinia phage pEa_SNUABM_35</name>
    <dbReference type="NCBI Taxonomy" id="2869557"/>
    <lineage>
        <taxon>Viruses</taxon>
        <taxon>Duplodnaviria</taxon>
        <taxon>Heunggongvirae</taxon>
        <taxon>Uroviricota</taxon>
        <taxon>Caudoviricetes</taxon>
        <taxon>Alexandravirus</taxon>
        <taxon>Alexandravirus SNUABM35</taxon>
    </lineage>
</organism>
<evidence type="ECO:0000313" key="2">
    <source>
        <dbReference type="Proteomes" id="UP000827806"/>
    </source>
</evidence>
<gene>
    <name evidence="1" type="ORF">pEaSNUABM35_00248</name>
</gene>
<dbReference type="EMBL" id="MZ443788">
    <property type="protein sequence ID" value="QZE60165.1"/>
    <property type="molecule type" value="Genomic_DNA"/>
</dbReference>
<accession>A0AAE7XR89</accession>
<proteinExistence type="predicted"/>
<dbReference type="Proteomes" id="UP000827806">
    <property type="component" value="Segment"/>
</dbReference>
<evidence type="ECO:0000313" key="1">
    <source>
        <dbReference type="EMBL" id="QZE60165.1"/>
    </source>
</evidence>
<sequence length="101" mass="11368">MTREELTTLISNSLTRTDFAVMNCVEPDDYELVLLYEVDSAGESLGEMGYEVELNDDGTFSLHYLEMPWSPEPFPSFAKTSNFDELMAAINSIEFHVSGTN</sequence>